<dbReference type="EMBL" id="BPLQ01008142">
    <property type="protein sequence ID" value="GIY35176.1"/>
    <property type="molecule type" value="Genomic_DNA"/>
</dbReference>
<dbReference type="AlphaFoldDB" id="A0AAV4SPJ1"/>
<proteinExistence type="predicted"/>
<keyword evidence="3" id="KW-1185">Reference proteome</keyword>
<feature type="region of interest" description="Disordered" evidence="1">
    <location>
        <begin position="1"/>
        <end position="27"/>
    </location>
</feature>
<evidence type="ECO:0000313" key="3">
    <source>
        <dbReference type="Proteomes" id="UP001054837"/>
    </source>
</evidence>
<protein>
    <submittedName>
        <fullName evidence="2">Uncharacterized protein</fullName>
    </submittedName>
</protein>
<accession>A0AAV4SPJ1</accession>
<gene>
    <name evidence="2" type="ORF">CDAR_207211</name>
</gene>
<reference evidence="2 3" key="1">
    <citation type="submission" date="2021-06" db="EMBL/GenBank/DDBJ databases">
        <title>Caerostris darwini draft genome.</title>
        <authorList>
            <person name="Kono N."/>
            <person name="Arakawa K."/>
        </authorList>
    </citation>
    <scope>NUCLEOTIDE SEQUENCE [LARGE SCALE GENOMIC DNA]</scope>
</reference>
<organism evidence="2 3">
    <name type="scientific">Caerostris darwini</name>
    <dbReference type="NCBI Taxonomy" id="1538125"/>
    <lineage>
        <taxon>Eukaryota</taxon>
        <taxon>Metazoa</taxon>
        <taxon>Ecdysozoa</taxon>
        <taxon>Arthropoda</taxon>
        <taxon>Chelicerata</taxon>
        <taxon>Arachnida</taxon>
        <taxon>Araneae</taxon>
        <taxon>Araneomorphae</taxon>
        <taxon>Entelegynae</taxon>
        <taxon>Araneoidea</taxon>
        <taxon>Araneidae</taxon>
        <taxon>Caerostris</taxon>
    </lineage>
</organism>
<evidence type="ECO:0000313" key="2">
    <source>
        <dbReference type="EMBL" id="GIY35176.1"/>
    </source>
</evidence>
<comment type="caution">
    <text evidence="2">The sequence shown here is derived from an EMBL/GenBank/DDBJ whole genome shotgun (WGS) entry which is preliminary data.</text>
</comment>
<dbReference type="Proteomes" id="UP001054837">
    <property type="component" value="Unassembled WGS sequence"/>
</dbReference>
<name>A0AAV4SPJ1_9ARAC</name>
<sequence>MGARGGHRPDLVMAGGGRQRRGSCIEDRRKGELRNVIREREKAFATRRYRHVNDRRAFMIYCDNGYDGESVRKRQHARDPLRPPVI</sequence>
<evidence type="ECO:0000256" key="1">
    <source>
        <dbReference type="SAM" id="MobiDB-lite"/>
    </source>
</evidence>